<dbReference type="PRINTS" id="PR00743">
    <property type="entry name" value="GLHYDRLASE36"/>
</dbReference>
<evidence type="ECO:0000256" key="1">
    <source>
        <dbReference type="ARBA" id="ARBA00022801"/>
    </source>
</evidence>
<keyword evidence="4" id="KW-1185">Reference proteome</keyword>
<keyword evidence="1" id="KW-0378">Hydrolase</keyword>
<dbReference type="Gene3D" id="2.70.98.60">
    <property type="entry name" value="alpha-galactosidase from lactobacil brevis"/>
    <property type="match status" value="1"/>
</dbReference>
<dbReference type="InterPro" id="IPR017853">
    <property type="entry name" value="GH"/>
</dbReference>
<accession>A0A4R4RMQ9</accession>
<sequence>MTSQPARIVWGHDALTVELITGNGGPVRLNRIAAVPVRPARADEESTRDRAGQPLVELLVAGDGSVWSGPRQIESIAGARLRYSGHRTSREDGWIRLEIDQFDDEAGLLVTSVLRSPLAVAALQAETTVLVSGSEPVTLHAVSSLATGAFRPGGGADGIDVVWAENDWLAEGRWQRRPLREHRLPDIDLSTHGKNPRGALVLASHGSWSSGEYLPAGALVDTATGTAWAFQVEHNGAWRWEVGERLDGVYLALHGPGDADHQWRHTLEPGQEFTSVPAALAVGDGGLEAAMAALTAYRRALVRPHPDREALPVVFNDYMNTLDGDPTTQRLLPLVDAAARAGAEYFCIDAGWYDEDGTWWDSVGAWEPSTTRFPDGLGEVVDAIRAAGMRPGLWLEPEVVGVRSPLADSLPPDAFFQRDGRRQAENGRYHLDLRHPAAVAHLDATVDRLVEEFGIRFFKLDYNINPGAGTDAKADAPGAGLLAHNRAHLRWLEGVLDRHPDLVLENCGSGGMRIDYALLARLQLQSTSDQQNPLLYPPIAAAAPMAVLPEQSASWAYPQPEMTDEEIAFTVTTGLLGRLYLSGHLNRMTAEQFSLVRDGVEAHRAIRAHLARAIPFWPLGLPGWTDGWIALGLRTGDASVLAVWRRPGADAAVDLPLPHLRGSTPGMDVLYPRRLPAWPHAWDAEAGVLRLDGGPAPAARVYRLRHT</sequence>
<dbReference type="Pfam" id="PF02065">
    <property type="entry name" value="Melibiase"/>
    <property type="match status" value="1"/>
</dbReference>
<dbReference type="PANTHER" id="PTHR43053">
    <property type="entry name" value="GLYCOSIDASE FAMILY 31"/>
    <property type="match status" value="1"/>
</dbReference>
<dbReference type="CDD" id="cd14791">
    <property type="entry name" value="GH36"/>
    <property type="match status" value="1"/>
</dbReference>
<dbReference type="RefSeq" id="WP_131983020.1">
    <property type="nucleotide sequence ID" value="NZ_SMKL01000025.1"/>
</dbReference>
<evidence type="ECO:0000313" key="4">
    <source>
        <dbReference type="Proteomes" id="UP000295621"/>
    </source>
</evidence>
<dbReference type="InterPro" id="IPR050985">
    <property type="entry name" value="Alpha-glycosidase_related"/>
</dbReference>
<evidence type="ECO:0000313" key="3">
    <source>
        <dbReference type="EMBL" id="TDC51048.1"/>
    </source>
</evidence>
<protein>
    <submittedName>
        <fullName evidence="3">Alpha-galactosidase</fullName>
    </submittedName>
</protein>
<dbReference type="GO" id="GO:0004557">
    <property type="term" value="F:alpha-galactosidase activity"/>
    <property type="evidence" value="ECO:0007669"/>
    <property type="project" value="InterPro"/>
</dbReference>
<dbReference type="InterPro" id="IPR013785">
    <property type="entry name" value="Aldolase_TIM"/>
</dbReference>
<keyword evidence="2" id="KW-0326">Glycosidase</keyword>
<proteinExistence type="predicted"/>
<reference evidence="3 4" key="1">
    <citation type="submission" date="2019-02" db="EMBL/GenBank/DDBJ databases">
        <title>Draft genome sequences of novel Actinobacteria.</title>
        <authorList>
            <person name="Sahin N."/>
            <person name="Ay H."/>
            <person name="Saygin H."/>
        </authorList>
    </citation>
    <scope>NUCLEOTIDE SEQUENCE [LARGE SCALE GENOMIC DNA]</scope>
    <source>
        <strain evidence="3 4">KC603</strain>
    </source>
</reference>
<dbReference type="EMBL" id="SMKL01000025">
    <property type="protein sequence ID" value="TDC51048.1"/>
    <property type="molecule type" value="Genomic_DNA"/>
</dbReference>
<organism evidence="3 4">
    <name type="scientific">Jiangella ureilytica</name>
    <dbReference type="NCBI Taxonomy" id="2530374"/>
    <lineage>
        <taxon>Bacteria</taxon>
        <taxon>Bacillati</taxon>
        <taxon>Actinomycetota</taxon>
        <taxon>Actinomycetes</taxon>
        <taxon>Jiangellales</taxon>
        <taxon>Jiangellaceae</taxon>
        <taxon>Jiangella</taxon>
    </lineage>
</organism>
<dbReference type="SUPFAM" id="SSF51445">
    <property type="entry name" value="(Trans)glycosidases"/>
    <property type="match status" value="1"/>
</dbReference>
<dbReference type="InterPro" id="IPR002252">
    <property type="entry name" value="Glyco_hydro_36"/>
</dbReference>
<dbReference type="GO" id="GO:0016052">
    <property type="term" value="P:carbohydrate catabolic process"/>
    <property type="evidence" value="ECO:0007669"/>
    <property type="project" value="InterPro"/>
</dbReference>
<comment type="caution">
    <text evidence="3">The sequence shown here is derived from an EMBL/GenBank/DDBJ whole genome shotgun (WGS) entry which is preliminary data.</text>
</comment>
<name>A0A4R4RMQ9_9ACTN</name>
<dbReference type="InterPro" id="IPR038417">
    <property type="entry name" value="Alpga-gal_N_sf"/>
</dbReference>
<dbReference type="Proteomes" id="UP000295621">
    <property type="component" value="Unassembled WGS sequence"/>
</dbReference>
<dbReference type="AlphaFoldDB" id="A0A4R4RMQ9"/>
<evidence type="ECO:0000256" key="2">
    <source>
        <dbReference type="ARBA" id="ARBA00023295"/>
    </source>
</evidence>
<dbReference type="Gene3D" id="3.20.20.70">
    <property type="entry name" value="Aldolase class I"/>
    <property type="match status" value="1"/>
</dbReference>
<gene>
    <name evidence="3" type="ORF">E1212_12905</name>
</gene>
<dbReference type="OrthoDB" id="9758822at2"/>
<dbReference type="PANTHER" id="PTHR43053:SF3">
    <property type="entry name" value="ALPHA-GALACTOSIDASE C-RELATED"/>
    <property type="match status" value="1"/>
</dbReference>